<evidence type="ECO:0000313" key="6">
    <source>
        <dbReference type="EMBL" id="CAF3522654.1"/>
    </source>
</evidence>
<organism evidence="3 7">
    <name type="scientific">Didymodactylos carnosus</name>
    <dbReference type="NCBI Taxonomy" id="1234261"/>
    <lineage>
        <taxon>Eukaryota</taxon>
        <taxon>Metazoa</taxon>
        <taxon>Spiralia</taxon>
        <taxon>Gnathifera</taxon>
        <taxon>Rotifera</taxon>
        <taxon>Eurotatoria</taxon>
        <taxon>Bdelloidea</taxon>
        <taxon>Philodinida</taxon>
        <taxon>Philodinidae</taxon>
        <taxon>Didymodactylos</taxon>
    </lineage>
</organism>
<dbReference type="Proteomes" id="UP000681722">
    <property type="component" value="Unassembled WGS sequence"/>
</dbReference>
<feature type="region of interest" description="Disordered" evidence="1">
    <location>
        <begin position="149"/>
        <end position="169"/>
    </location>
</feature>
<dbReference type="EMBL" id="CAJNOK010000318">
    <property type="protein sequence ID" value="CAF0744756.1"/>
    <property type="molecule type" value="Genomic_DNA"/>
</dbReference>
<feature type="compositionally biased region" description="Low complexity" evidence="1">
    <location>
        <begin position="60"/>
        <end position="78"/>
    </location>
</feature>
<comment type="caution">
    <text evidence="3">The sequence shown here is derived from an EMBL/GenBank/DDBJ whole genome shotgun (WGS) entry which is preliminary data.</text>
</comment>
<dbReference type="Proteomes" id="UP000682733">
    <property type="component" value="Unassembled WGS sequence"/>
</dbReference>
<keyword evidence="2" id="KW-0472">Membrane</keyword>
<evidence type="ECO:0000313" key="3">
    <source>
        <dbReference type="EMBL" id="CAF0741556.1"/>
    </source>
</evidence>
<keyword evidence="2" id="KW-0812">Transmembrane</keyword>
<reference evidence="3" key="1">
    <citation type="submission" date="2021-02" db="EMBL/GenBank/DDBJ databases">
        <authorList>
            <person name="Nowell W R."/>
        </authorList>
    </citation>
    <scope>NUCLEOTIDE SEQUENCE</scope>
</reference>
<dbReference type="EMBL" id="CAJOBC010000020">
    <property type="protein sequence ID" value="CAF3519908.1"/>
    <property type="molecule type" value="Genomic_DNA"/>
</dbReference>
<evidence type="ECO:0000256" key="1">
    <source>
        <dbReference type="SAM" id="MobiDB-lite"/>
    </source>
</evidence>
<feature type="transmembrane region" description="Helical" evidence="2">
    <location>
        <begin position="110"/>
        <end position="137"/>
    </location>
</feature>
<protein>
    <submittedName>
        <fullName evidence="3">Uncharacterized protein</fullName>
    </submittedName>
</protein>
<feature type="compositionally biased region" description="Low complexity" evidence="1">
    <location>
        <begin position="9"/>
        <end position="21"/>
    </location>
</feature>
<proteinExistence type="predicted"/>
<accession>A0A813NW77</accession>
<evidence type="ECO:0000313" key="4">
    <source>
        <dbReference type="EMBL" id="CAF0744756.1"/>
    </source>
</evidence>
<evidence type="ECO:0000313" key="7">
    <source>
        <dbReference type="Proteomes" id="UP000663829"/>
    </source>
</evidence>
<evidence type="ECO:0000256" key="2">
    <source>
        <dbReference type="SAM" id="Phobius"/>
    </source>
</evidence>
<keyword evidence="2" id="KW-1133">Transmembrane helix</keyword>
<dbReference type="Proteomes" id="UP000677228">
    <property type="component" value="Unassembled WGS sequence"/>
</dbReference>
<dbReference type="AlphaFoldDB" id="A0A813NW77"/>
<dbReference type="Pfam" id="PF15018">
    <property type="entry name" value="InaF-motif"/>
    <property type="match status" value="1"/>
</dbReference>
<gene>
    <name evidence="3" type="ORF">GPM918_LOCUS298</name>
    <name evidence="4" type="ORF">OVA965_LOCUS1655</name>
    <name evidence="5" type="ORF">SRO942_LOCUS299</name>
    <name evidence="6" type="ORF">TMI583_LOCUS1655</name>
</gene>
<feature type="region of interest" description="Disordered" evidence="1">
    <location>
        <begin position="1"/>
        <end position="25"/>
    </location>
</feature>
<name>A0A813NW77_9BILA</name>
<dbReference type="Proteomes" id="UP000663829">
    <property type="component" value="Unassembled WGS sequence"/>
</dbReference>
<keyword evidence="7" id="KW-1185">Reference proteome</keyword>
<feature type="region of interest" description="Disordered" evidence="1">
    <location>
        <begin position="49"/>
        <end position="79"/>
    </location>
</feature>
<evidence type="ECO:0000313" key="5">
    <source>
        <dbReference type="EMBL" id="CAF3519908.1"/>
    </source>
</evidence>
<sequence length="169" mass="18987">MELPKGHASFNSNLFTPNNNNRRPERSVAFGKIPLASILATQKREVNNSMKHEPLLQKPTIITRTNSNNSTTNSRKNSALLSSKGKSLWMKTAEPLILSRTRRSELKKKLLRLLLVFSYLLSISLFAIALATFYGFFWTAHIPPTSSDNDTFTGHDTSTIPHSESQVDQ</sequence>
<dbReference type="InterPro" id="IPR029162">
    <property type="entry name" value="InaF-motif"/>
</dbReference>
<dbReference type="EMBL" id="CAJOBA010000318">
    <property type="protein sequence ID" value="CAF3522654.1"/>
    <property type="molecule type" value="Genomic_DNA"/>
</dbReference>
<dbReference type="EMBL" id="CAJNOQ010000020">
    <property type="protein sequence ID" value="CAF0741556.1"/>
    <property type="molecule type" value="Genomic_DNA"/>
</dbReference>